<evidence type="ECO:0000313" key="2">
    <source>
        <dbReference type="Proteomes" id="UP000828941"/>
    </source>
</evidence>
<reference evidence="1 2" key="1">
    <citation type="journal article" date="2022" name="DNA Res.">
        <title>Chromosomal-level genome assembly of the orchid tree Bauhinia variegata (Leguminosae; Cercidoideae) supports the allotetraploid origin hypothesis of Bauhinia.</title>
        <authorList>
            <person name="Zhong Y."/>
            <person name="Chen Y."/>
            <person name="Zheng D."/>
            <person name="Pang J."/>
            <person name="Liu Y."/>
            <person name="Luo S."/>
            <person name="Meng S."/>
            <person name="Qian L."/>
            <person name="Wei D."/>
            <person name="Dai S."/>
            <person name="Zhou R."/>
        </authorList>
    </citation>
    <scope>NUCLEOTIDE SEQUENCE [LARGE SCALE GENOMIC DNA]</scope>
    <source>
        <strain evidence="1">BV-YZ2020</strain>
    </source>
</reference>
<name>A0ACB9P7B7_BAUVA</name>
<gene>
    <name evidence="1" type="ORF">L6164_011150</name>
</gene>
<proteinExistence type="predicted"/>
<evidence type="ECO:0000313" key="1">
    <source>
        <dbReference type="EMBL" id="KAI4343849.1"/>
    </source>
</evidence>
<dbReference type="EMBL" id="CM039430">
    <property type="protein sequence ID" value="KAI4343849.1"/>
    <property type="molecule type" value="Genomic_DNA"/>
</dbReference>
<dbReference type="Proteomes" id="UP000828941">
    <property type="component" value="Chromosome 5"/>
</dbReference>
<protein>
    <submittedName>
        <fullName evidence="1">Uncharacterized protein</fullName>
    </submittedName>
</protein>
<comment type="caution">
    <text evidence="1">The sequence shown here is derived from an EMBL/GenBank/DDBJ whole genome shotgun (WGS) entry which is preliminary data.</text>
</comment>
<keyword evidence="2" id="KW-1185">Reference proteome</keyword>
<accession>A0ACB9P7B7</accession>
<organism evidence="1 2">
    <name type="scientific">Bauhinia variegata</name>
    <name type="common">Purple orchid tree</name>
    <name type="synonym">Phanera variegata</name>
    <dbReference type="NCBI Taxonomy" id="167791"/>
    <lineage>
        <taxon>Eukaryota</taxon>
        <taxon>Viridiplantae</taxon>
        <taxon>Streptophyta</taxon>
        <taxon>Embryophyta</taxon>
        <taxon>Tracheophyta</taxon>
        <taxon>Spermatophyta</taxon>
        <taxon>Magnoliopsida</taxon>
        <taxon>eudicotyledons</taxon>
        <taxon>Gunneridae</taxon>
        <taxon>Pentapetalae</taxon>
        <taxon>rosids</taxon>
        <taxon>fabids</taxon>
        <taxon>Fabales</taxon>
        <taxon>Fabaceae</taxon>
        <taxon>Cercidoideae</taxon>
        <taxon>Cercideae</taxon>
        <taxon>Bauhiniinae</taxon>
        <taxon>Bauhinia</taxon>
    </lineage>
</organism>
<sequence length="88" mass="10227">MLRNKEARTLDSEQIIIQTFNFSDIVFTPPAESSQRATKTKHKTDGALSRIFSFVFKLYLFLSWNGRFGAKRFHICQVIVRSSLTRAR</sequence>